<keyword evidence="1" id="KW-0812">Transmembrane</keyword>
<organism evidence="2 3">
    <name type="scientific">Musa acuminata subsp. malaccensis</name>
    <name type="common">Wild banana</name>
    <name type="synonym">Musa malaccensis</name>
    <dbReference type="NCBI Taxonomy" id="214687"/>
    <lineage>
        <taxon>Eukaryota</taxon>
        <taxon>Viridiplantae</taxon>
        <taxon>Streptophyta</taxon>
        <taxon>Embryophyta</taxon>
        <taxon>Tracheophyta</taxon>
        <taxon>Spermatophyta</taxon>
        <taxon>Magnoliopsida</taxon>
        <taxon>Liliopsida</taxon>
        <taxon>Zingiberales</taxon>
        <taxon>Musaceae</taxon>
        <taxon>Musa</taxon>
    </lineage>
</organism>
<proteinExistence type="predicted"/>
<name>A0A804I187_MUSAM</name>
<evidence type="ECO:0000256" key="1">
    <source>
        <dbReference type="SAM" id="Phobius"/>
    </source>
</evidence>
<keyword evidence="1" id="KW-1133">Transmembrane helix</keyword>
<dbReference type="Gramene" id="Ma02_t10310.1">
    <property type="protein sequence ID" value="Ma02_p10310.1"/>
    <property type="gene ID" value="Ma02_g10310"/>
</dbReference>
<dbReference type="AlphaFoldDB" id="A0A804I187"/>
<keyword evidence="3" id="KW-1185">Reference proteome</keyword>
<dbReference type="Proteomes" id="UP000012960">
    <property type="component" value="Unplaced"/>
</dbReference>
<feature type="transmembrane region" description="Helical" evidence="1">
    <location>
        <begin position="12"/>
        <end position="30"/>
    </location>
</feature>
<protein>
    <submittedName>
        <fullName evidence="2">Uncharacterized protein</fullName>
    </submittedName>
</protein>
<reference evidence="2" key="1">
    <citation type="submission" date="2021-05" db="UniProtKB">
        <authorList>
            <consortium name="EnsemblPlants"/>
        </authorList>
    </citation>
    <scope>IDENTIFICATION</scope>
    <source>
        <strain evidence="2">subsp. malaccensis</strain>
    </source>
</reference>
<keyword evidence="1" id="KW-0472">Membrane</keyword>
<accession>A0A804I187</accession>
<evidence type="ECO:0000313" key="3">
    <source>
        <dbReference type="Proteomes" id="UP000012960"/>
    </source>
</evidence>
<dbReference type="EnsemblPlants" id="Ma02_t10310.1">
    <property type="protein sequence ID" value="Ma02_p10310.1"/>
    <property type="gene ID" value="Ma02_g10310"/>
</dbReference>
<dbReference type="InParanoid" id="A0A804I187"/>
<sequence length="31" mass="3702">MMMIMDPDSWVFMLHSDVLFLLVLLLPHKLD</sequence>
<evidence type="ECO:0000313" key="2">
    <source>
        <dbReference type="EnsemblPlants" id="Ma02_p10310.1"/>
    </source>
</evidence>